<dbReference type="Gene3D" id="1.10.10.10">
    <property type="entry name" value="Winged helix-like DNA-binding domain superfamily/Winged helix DNA-binding domain"/>
    <property type="match status" value="1"/>
</dbReference>
<dbReference type="OrthoDB" id="6159164at2"/>
<evidence type="ECO:0000313" key="3">
    <source>
        <dbReference type="Proteomes" id="UP000318801"/>
    </source>
</evidence>
<gene>
    <name evidence="2" type="ORF">FJU08_17000</name>
</gene>
<dbReference type="Proteomes" id="UP000318801">
    <property type="component" value="Unassembled WGS sequence"/>
</dbReference>
<comment type="caution">
    <text evidence="2">The sequence shown here is derived from an EMBL/GenBank/DDBJ whole genome shotgun (WGS) entry which is preliminary data.</text>
</comment>
<dbReference type="PIRSF" id="PIRSF036382">
    <property type="entry name" value="RR_antiterm"/>
    <property type="match status" value="1"/>
</dbReference>
<evidence type="ECO:0000259" key="1">
    <source>
        <dbReference type="PROSITE" id="PS50921"/>
    </source>
</evidence>
<protein>
    <submittedName>
        <fullName evidence="2">Transcriptional antiterminator</fullName>
    </submittedName>
</protein>
<proteinExistence type="predicted"/>
<dbReference type="SUPFAM" id="SSF52172">
    <property type="entry name" value="CheY-like"/>
    <property type="match status" value="1"/>
</dbReference>
<dbReference type="InterPro" id="IPR011006">
    <property type="entry name" value="CheY-like_superfamily"/>
</dbReference>
<organism evidence="2 3">
    <name type="scientific">Martelella alba</name>
    <dbReference type="NCBI Taxonomy" id="2590451"/>
    <lineage>
        <taxon>Bacteria</taxon>
        <taxon>Pseudomonadati</taxon>
        <taxon>Pseudomonadota</taxon>
        <taxon>Alphaproteobacteria</taxon>
        <taxon>Hyphomicrobiales</taxon>
        <taxon>Aurantimonadaceae</taxon>
        <taxon>Martelella</taxon>
    </lineage>
</organism>
<dbReference type="EMBL" id="VHLG01000012">
    <property type="protein sequence ID" value="TPW28508.1"/>
    <property type="molecule type" value="Genomic_DNA"/>
</dbReference>
<name>A0A506U4W5_9HYPH</name>
<dbReference type="PROSITE" id="PS50921">
    <property type="entry name" value="ANTAR"/>
    <property type="match status" value="1"/>
</dbReference>
<dbReference type="Pfam" id="PF03861">
    <property type="entry name" value="ANTAR"/>
    <property type="match status" value="1"/>
</dbReference>
<dbReference type="AlphaFoldDB" id="A0A506U4W5"/>
<feature type="domain" description="ANTAR" evidence="1">
    <location>
        <begin position="125"/>
        <end position="186"/>
    </location>
</feature>
<dbReference type="Pfam" id="PF21332">
    <property type="entry name" value="AmiR_N"/>
    <property type="match status" value="1"/>
</dbReference>
<sequence>MSQRRRPDLAAWRAIILHPPHSSVDQLTRQLEMLHVSVRHVWPQLDEADASADVIFFDADSGHDGQFPWPAGFAPMPLIALVGSEAPGRIEWALSQGSNAHLMKPIGSTGVYSALLMAAHAFEAVRTRTEDIRALETRLRQRPAVVHAVLKLMHDGARDEQAAMKTLRAIAMTWRMTIEEAAEAICRDDGHTRRGA</sequence>
<keyword evidence="3" id="KW-1185">Reference proteome</keyword>
<dbReference type="GO" id="GO:0003723">
    <property type="term" value="F:RNA binding"/>
    <property type="evidence" value="ECO:0007669"/>
    <property type="project" value="InterPro"/>
</dbReference>
<dbReference type="InterPro" id="IPR036388">
    <property type="entry name" value="WH-like_DNA-bd_sf"/>
</dbReference>
<dbReference type="InterPro" id="IPR005561">
    <property type="entry name" value="ANTAR"/>
</dbReference>
<evidence type="ECO:0000313" key="2">
    <source>
        <dbReference type="EMBL" id="TPW28508.1"/>
    </source>
</evidence>
<dbReference type="InterPro" id="IPR008327">
    <property type="entry name" value="Sig_transdc_resp-reg_antiterm"/>
</dbReference>
<accession>A0A506U4W5</accession>
<reference evidence="2 3" key="1">
    <citation type="submission" date="2019-06" db="EMBL/GenBank/DDBJ databases">
        <authorList>
            <person name="Li M."/>
        </authorList>
    </citation>
    <scope>NUCLEOTIDE SEQUENCE [LARGE SCALE GENOMIC DNA]</scope>
    <source>
        <strain evidence="2 3">BGMRC2036</strain>
    </source>
</reference>
<dbReference type="RefSeq" id="WP_141150226.1">
    <property type="nucleotide sequence ID" value="NZ_VHLG01000012.1"/>
</dbReference>
<dbReference type="InterPro" id="IPR049021">
    <property type="entry name" value="AmiR_N"/>
</dbReference>
<dbReference type="Gene3D" id="3.40.50.2300">
    <property type="match status" value="1"/>
</dbReference>